<dbReference type="STRING" id="1676925.ENSPKIP00000011736"/>
<evidence type="ECO:0000313" key="3">
    <source>
        <dbReference type="Ensembl" id="ENSPKIP00000011736.1"/>
    </source>
</evidence>
<dbReference type="Ensembl" id="ENSPKIT00000023686.1">
    <property type="protein sequence ID" value="ENSPKIP00000011736.1"/>
    <property type="gene ID" value="ENSPKIG00000018710.1"/>
</dbReference>
<feature type="compositionally biased region" description="Basic and acidic residues" evidence="1">
    <location>
        <begin position="31"/>
        <end position="52"/>
    </location>
</feature>
<dbReference type="GeneTree" id="ENSGT00390000008978"/>
<dbReference type="InterPro" id="IPR037690">
    <property type="entry name" value="FAM204A"/>
</dbReference>
<dbReference type="Proteomes" id="UP000261540">
    <property type="component" value="Unplaced"/>
</dbReference>
<keyword evidence="4" id="KW-1185">Reference proteome</keyword>
<feature type="region of interest" description="Disordered" evidence="1">
    <location>
        <begin position="1"/>
        <end position="59"/>
    </location>
</feature>
<proteinExistence type="predicted"/>
<dbReference type="AlphaFoldDB" id="A0A3B3R217"/>
<sequence>MYSGLPSGLSYSDSESDSEDCKTLSQNQTEQQHETEKNDYQRDHSVITDPTEKLASIDTEDCLPGVSPQLWQKFRELKKKNQEQKLLEVKCKRRKRNKKGDTAACELEKKRKLQAEHEEQWNNLKQYFSINDRFQPPPCNRSSVKTGLENSIDLAITEGDYGKAEELSDRLATRELAVKIAKATDCRDFVKTKQEAAASGEAQKKKKQVAWGLVMFLGLFFSFIKSKYILHTTFMTIVRRPQWLFFSFHFLKSSVSGEKLLSVVNQDAISSKRQFTMS</sequence>
<name>A0A3B3R217_9TELE</name>
<evidence type="ECO:0000313" key="4">
    <source>
        <dbReference type="Proteomes" id="UP000261540"/>
    </source>
</evidence>
<feature type="transmembrane region" description="Helical" evidence="2">
    <location>
        <begin position="209"/>
        <end position="230"/>
    </location>
</feature>
<evidence type="ECO:0000256" key="2">
    <source>
        <dbReference type="SAM" id="Phobius"/>
    </source>
</evidence>
<evidence type="ECO:0000256" key="1">
    <source>
        <dbReference type="SAM" id="MobiDB-lite"/>
    </source>
</evidence>
<accession>A0A3B3R217</accession>
<keyword evidence="2" id="KW-1133">Transmembrane helix</keyword>
<keyword evidence="2" id="KW-0472">Membrane</keyword>
<reference evidence="3" key="1">
    <citation type="submission" date="2025-08" db="UniProtKB">
        <authorList>
            <consortium name="Ensembl"/>
        </authorList>
    </citation>
    <scope>IDENTIFICATION</scope>
</reference>
<protein>
    <submittedName>
        <fullName evidence="3">Family with sequence similarity 204 member A</fullName>
    </submittedName>
</protein>
<organism evidence="3 4">
    <name type="scientific">Paramormyrops kingsleyae</name>
    <dbReference type="NCBI Taxonomy" id="1676925"/>
    <lineage>
        <taxon>Eukaryota</taxon>
        <taxon>Metazoa</taxon>
        <taxon>Chordata</taxon>
        <taxon>Craniata</taxon>
        <taxon>Vertebrata</taxon>
        <taxon>Euteleostomi</taxon>
        <taxon>Actinopterygii</taxon>
        <taxon>Neopterygii</taxon>
        <taxon>Teleostei</taxon>
        <taxon>Osteoglossocephala</taxon>
        <taxon>Osteoglossomorpha</taxon>
        <taxon>Osteoglossiformes</taxon>
        <taxon>Mormyridae</taxon>
        <taxon>Paramormyrops</taxon>
    </lineage>
</organism>
<dbReference type="PANTHER" id="PTHR14386:SF2">
    <property type="entry name" value="PROTEIN FAM204A"/>
    <property type="match status" value="1"/>
</dbReference>
<reference evidence="3" key="2">
    <citation type="submission" date="2025-09" db="UniProtKB">
        <authorList>
            <consortium name="Ensembl"/>
        </authorList>
    </citation>
    <scope>IDENTIFICATION</scope>
</reference>
<keyword evidence="2" id="KW-0812">Transmembrane</keyword>
<dbReference type="PANTHER" id="PTHR14386">
    <property type="entry name" value="PROTEIN FAM204A"/>
    <property type="match status" value="1"/>
</dbReference>